<dbReference type="Proteomes" id="UP001485505">
    <property type="component" value="Chromosome"/>
</dbReference>
<feature type="transmembrane region" description="Helical" evidence="1">
    <location>
        <begin position="121"/>
        <end position="139"/>
    </location>
</feature>
<evidence type="ECO:0008006" key="4">
    <source>
        <dbReference type="Google" id="ProtNLM"/>
    </source>
</evidence>
<accession>A0ABZ2VGX2</accession>
<evidence type="ECO:0000313" key="3">
    <source>
        <dbReference type="Proteomes" id="UP001485505"/>
    </source>
</evidence>
<sequence>MNRFVRYWCQLMIENDANFVHKRKLSLTNKLVITALMSALATMFQAAGNLIPGIGLFISPFATLPIFLAICYSIREGVLSYILTILLLFIIEPSELIVFPFTTGLLGIALGLSFIQFKRRIWVISFSAICLLIGIMIVLDIFRFPVLGPTIHTTMDIKIILSIFILSFLYCWIYAGLCRILLNRVYKVYKVWF</sequence>
<keyword evidence="1" id="KW-1133">Transmembrane helix</keyword>
<protein>
    <recommendedName>
        <fullName evidence="4">Group-specific protein</fullName>
    </recommendedName>
</protein>
<keyword evidence="1" id="KW-0472">Membrane</keyword>
<feature type="transmembrane region" description="Helical" evidence="1">
    <location>
        <begin position="159"/>
        <end position="182"/>
    </location>
</feature>
<feature type="transmembrane region" description="Helical" evidence="1">
    <location>
        <begin position="64"/>
        <end position="89"/>
    </location>
</feature>
<feature type="transmembrane region" description="Helical" evidence="1">
    <location>
        <begin position="96"/>
        <end position="115"/>
    </location>
</feature>
<dbReference type="RefSeq" id="WP_341517683.1">
    <property type="nucleotide sequence ID" value="NZ_CP151108.1"/>
</dbReference>
<evidence type="ECO:0000313" key="2">
    <source>
        <dbReference type="EMBL" id="WZF28399.1"/>
    </source>
</evidence>
<dbReference type="EMBL" id="CP151108">
    <property type="protein sequence ID" value="WZF28399.1"/>
    <property type="molecule type" value="Genomic_DNA"/>
</dbReference>
<proteinExistence type="predicted"/>
<keyword evidence="3" id="KW-1185">Reference proteome</keyword>
<reference evidence="2 3" key="1">
    <citation type="submission" date="2024-04" db="EMBL/GenBank/DDBJ databases">
        <title>Complete genome sequence of Bacillus mobilis strains derived from soil.</title>
        <authorList>
            <person name="Jung H."/>
            <person name="Choi S."/>
            <person name="Kim Y."/>
            <person name="Han J.A."/>
            <person name="Kim E.Y."/>
            <person name="Lee H.-S."/>
        </authorList>
    </citation>
    <scope>NUCLEOTIDE SEQUENCE [LARGE SCALE GENOMIC DNA]</scope>
    <source>
        <strain evidence="2 3">IMGN7</strain>
    </source>
</reference>
<organism evidence="2 3">
    <name type="scientific">Bacillus paramobilis</name>
    <dbReference type="NCBI Taxonomy" id="2817477"/>
    <lineage>
        <taxon>Bacteria</taxon>
        <taxon>Bacillati</taxon>
        <taxon>Bacillota</taxon>
        <taxon>Bacilli</taxon>
        <taxon>Bacillales</taxon>
        <taxon>Bacillaceae</taxon>
        <taxon>Bacillus</taxon>
        <taxon>Bacillus cereus group</taxon>
    </lineage>
</organism>
<feature type="transmembrane region" description="Helical" evidence="1">
    <location>
        <begin position="31"/>
        <end position="58"/>
    </location>
</feature>
<keyword evidence="1" id="KW-0812">Transmembrane</keyword>
<evidence type="ECO:0000256" key="1">
    <source>
        <dbReference type="SAM" id="Phobius"/>
    </source>
</evidence>
<gene>
    <name evidence="2" type="ORF">AABL52_13815</name>
</gene>
<name>A0ABZ2VGX2_9BACI</name>
<dbReference type="Gene3D" id="1.10.1760.20">
    <property type="match status" value="1"/>
</dbReference>